<evidence type="ECO:0000256" key="2">
    <source>
        <dbReference type="ARBA" id="ARBA00022525"/>
    </source>
</evidence>
<keyword evidence="3" id="KW-0732">Signal</keyword>
<dbReference type="GO" id="GO:0005576">
    <property type="term" value="C:extracellular region"/>
    <property type="evidence" value="ECO:0007669"/>
    <property type="project" value="UniProtKB-SubCell"/>
</dbReference>
<name>A0A2L2X7P1_9FIRM</name>
<keyword evidence="7" id="KW-1185">Reference proteome</keyword>
<comment type="caution">
    <text evidence="6">The sequence shown here is derived from an EMBL/GenBank/DDBJ whole genome shotgun (WGS) entry which is preliminary data.</text>
</comment>
<evidence type="ECO:0000259" key="5">
    <source>
        <dbReference type="SMART" id="SM00560"/>
    </source>
</evidence>
<evidence type="ECO:0000313" key="6">
    <source>
        <dbReference type="EMBL" id="GBF32209.1"/>
    </source>
</evidence>
<dbReference type="SUPFAM" id="SSF49899">
    <property type="entry name" value="Concanavalin A-like lectins/glucanases"/>
    <property type="match status" value="1"/>
</dbReference>
<dbReference type="Proteomes" id="UP000239549">
    <property type="component" value="Unassembled WGS sequence"/>
</dbReference>
<comment type="subcellular location">
    <subcellularLocation>
        <location evidence="1">Secreted</location>
    </subcellularLocation>
</comment>
<gene>
    <name evidence="6" type="ORF">DCCM_0400</name>
</gene>
<dbReference type="EMBL" id="BFAV01000019">
    <property type="protein sequence ID" value="GBF32209.1"/>
    <property type="molecule type" value="Genomic_DNA"/>
</dbReference>
<dbReference type="InterPro" id="IPR055372">
    <property type="entry name" value="CBM96"/>
</dbReference>
<dbReference type="SMART" id="SM00560">
    <property type="entry name" value="LamGL"/>
    <property type="match status" value="1"/>
</dbReference>
<protein>
    <submittedName>
        <fullName evidence="6">Phage protein</fullName>
    </submittedName>
</protein>
<dbReference type="Pfam" id="PF24517">
    <property type="entry name" value="CBM96"/>
    <property type="match status" value="1"/>
</dbReference>
<organism evidence="6 7">
    <name type="scientific">Desulfocucumis palustris</name>
    <dbReference type="NCBI Taxonomy" id="1898651"/>
    <lineage>
        <taxon>Bacteria</taxon>
        <taxon>Bacillati</taxon>
        <taxon>Bacillota</taxon>
        <taxon>Clostridia</taxon>
        <taxon>Eubacteriales</taxon>
        <taxon>Desulfocucumaceae</taxon>
        <taxon>Desulfocucumis</taxon>
    </lineage>
</organism>
<dbReference type="NCBIfam" id="NF033679">
    <property type="entry name" value="DNRLRE_dom"/>
    <property type="match status" value="1"/>
</dbReference>
<evidence type="ECO:0000256" key="4">
    <source>
        <dbReference type="ARBA" id="ARBA00023157"/>
    </source>
</evidence>
<dbReference type="Gene3D" id="2.60.120.200">
    <property type="match status" value="1"/>
</dbReference>
<keyword evidence="2" id="KW-0964">Secreted</keyword>
<dbReference type="InterPro" id="IPR013320">
    <property type="entry name" value="ConA-like_dom_sf"/>
</dbReference>
<dbReference type="RefSeq" id="WP_104370772.1">
    <property type="nucleotide sequence ID" value="NZ_BFAV01000019.1"/>
</dbReference>
<evidence type="ECO:0000313" key="7">
    <source>
        <dbReference type="Proteomes" id="UP000239549"/>
    </source>
</evidence>
<dbReference type="OrthoDB" id="1808778at2"/>
<keyword evidence="4" id="KW-1015">Disulfide bond</keyword>
<dbReference type="InterPro" id="IPR006558">
    <property type="entry name" value="LamG-like"/>
</dbReference>
<evidence type="ECO:0000256" key="3">
    <source>
        <dbReference type="ARBA" id="ARBA00022729"/>
    </source>
</evidence>
<proteinExistence type="predicted"/>
<feature type="domain" description="LamG-like jellyroll fold" evidence="5">
    <location>
        <begin position="83"/>
        <end position="214"/>
    </location>
</feature>
<evidence type="ECO:0000256" key="1">
    <source>
        <dbReference type="ARBA" id="ARBA00004613"/>
    </source>
</evidence>
<dbReference type="Pfam" id="PF13385">
    <property type="entry name" value="Laminin_G_3"/>
    <property type="match status" value="1"/>
</dbReference>
<accession>A0A2L2X7P1</accession>
<sequence>MSKGLVLFYHASLADNGLSPGANPSTASWYDLSGKGCNGTLTNFAYNAVSGWVGDNTVTNPYSLKFDGVDDYVTCDDFSKPSGSITFEAWIYYAGGSYVLSTGGQASSTGAAIHFNDLGELILDVKTATRQAAYNYGVLSPSAWYHIAGVYDNSTGLLWAYLNGAPEGRSMAAAGSFTNACPALTIGRPNNSLDQFFRGSIPLVRIYDRALTGAEVAGNYLAGYLRAGEAADLRSNIYVPFISLLPGHIGVMTSGKAGAHYDTTPVGMAGLSSNITIKKPDDLKSLLHIAPGAGITGKYNIEGIYAGELNGSISVKNITDLPGGFSVSPSSLMRAEYKIDGIYVNELPSSLRINSLGTLPAGLGVNSSAKTTGRYNVFGAYADDFQSSIDVKQVNSLPAKVSVAPANLIRVSYNISGLYIIDLPSSLLVKGSGNLPSFLKIASCNKVTGRFNVTGIYINNLQSTLTISSVSQLPSNLKINPWNKLTGRYGCSGVYISELAASIKISAIAQLPSKISVNPRGRMTGRYGTSGIYVAQLPASLTITSTVDFKSNMRIAPKAVMAGRYNVLGVYIEDLSSWAEVKAADNLQSSIGLTAQALMSGKYNVLPVYYEDFPSELGIKEYCELPGHLGIPPYNKVSGSYTIMERPNTTVALYPVKDAFVRGNVPRLNYGTEEQMYVGYSAGKDEKYRSYIGFDISSIPEENTTIGKAVLKVFFSGYYKGLLDVQLAGPAADWTEYGITWANQPCPGNIDAGTYTGFSVVKTVGDSIRYVDIDVTELVAAWQDGTKQNCGFLLRAINELDDKIKIFYTREQKESRPVLEITYYDTRIFSIGYDFIIADLTVIQNKVKDIKGSVNIRQYAYYSDLTGCAFIYNPRELYSTIEINKASLYSHIGIARSAYAWLPGAVGARVKDFDELAAEINVNKKLIPGDITVPFRKDLISRLGVRREEENDLPSSSIISSPYLSGGITISRFGDDDLSAALFINRQDLIGSIAILEKVNLSGHISIRLSEGNDISAGGYVRYHDSLPGRVSVNRAKLESSLSVARFADLPGHISARQIAVEALPSEISIWQLGYQELQCFLYIPALYNFHGHLQVRSPYLAGHMAIPFNKTIDWHSYITLRNKYASDLESSVFIRSGYINSHVAIRVKGKHNLLSIISVRRAMPNDLSAMFAVRVKKNSSLQGTIAARKARYTDRSGNLAVRLSNFCDLNCSLVAIALGKESLPGSIAVKVWGAKDNRGILIVRVKAASDLEGHITCRAIKTSDLPGFINTKEHGNLPSYIEVGILGAYAFIM</sequence>
<reference evidence="7" key="1">
    <citation type="submission" date="2018-02" db="EMBL/GenBank/DDBJ databases">
        <title>Genome sequence of Desulfocucumis palustris strain NAW-5.</title>
        <authorList>
            <person name="Watanabe M."/>
            <person name="Kojima H."/>
            <person name="Fukui M."/>
        </authorList>
    </citation>
    <scope>NUCLEOTIDE SEQUENCE [LARGE SCALE GENOMIC DNA]</scope>
    <source>
        <strain evidence="7">NAW-5</strain>
    </source>
</reference>